<dbReference type="RefSeq" id="WP_349656415.1">
    <property type="nucleotide sequence ID" value="NZ_CP144460.1"/>
</dbReference>
<dbReference type="Pfam" id="PF19922">
    <property type="entry name" value="bpX6"/>
    <property type="match status" value="1"/>
</dbReference>
<accession>A0AAU7P8H1</accession>
<organism evidence="3">
    <name type="scientific">Xanthomonas sp. 10-10</name>
    <dbReference type="NCBI Taxonomy" id="3115848"/>
    <lineage>
        <taxon>Bacteria</taxon>
        <taxon>Pseudomonadati</taxon>
        <taxon>Pseudomonadota</taxon>
        <taxon>Gammaproteobacteria</taxon>
        <taxon>Lysobacterales</taxon>
        <taxon>Lysobacteraceae</taxon>
        <taxon>Xanthomonas</taxon>
    </lineage>
</organism>
<gene>
    <name evidence="3" type="ORF">VZ068_21205</name>
</gene>
<name>A0AAU7P8H1_9XANT</name>
<dbReference type="InterPro" id="IPR045547">
    <property type="entry name" value="bpX6"/>
</dbReference>
<proteinExistence type="predicted"/>
<reference evidence="3" key="1">
    <citation type="submission" date="2024-02" db="EMBL/GenBank/DDBJ databases">
        <title>Complete genome sequence of Xanthomonas sp. 10-10.</title>
        <authorList>
            <person name="Biessy A."/>
            <person name="Ciotola M."/>
            <person name="Cadieux M."/>
            <person name="Soufiane B."/>
            <person name="Laforest M."/>
            <person name="Filion M."/>
        </authorList>
    </citation>
    <scope>NUCLEOTIDE SEQUENCE</scope>
    <source>
        <strain evidence="3">10-10</strain>
    </source>
</reference>
<sequence>MTSPARTDNAGGSVRYPLWHGSQMVSALWFSAAWLGPEQRLARLVRAWQPGSRALRFADGDVLCFADGDVLCFAAPRALVCEQAPGLALCQVHGGLFSGALTAAEAAQLPPADIGLVHGAQVIALQWHQAVALDPAEAIDVTGYPLHMPYDCSPAAPPLEVDRLRGKPLRQLLGTAVPPASAERDAFLHALKTQRPDMQNHTLWQGLLARAQRALGSEHAPASHGSPATGQNAAVPARRGAAAVSAWRTRLARALVASRLASLVGHRQGAYMRRMLRQFEDGDLDEALRNALPLDGVDESLGQAFGVPQRRSDLSLSRTRGAGTSIGMGEELQAHLRATYRSAFARLDREGQIDRAVFVLAELLNARHEALDYLVKHARYTQAAELALGWDMPAAMIIRLLMLAGDHARAVQVARRDGAFAAAIQLLHGADRALADALRLEWGQALVQAGDWLAAVDAVWPLHAARNQAAQWLLAAEQAGSTLRARALVKRAQLLPDTLQHYAERIAALADPAADSAPRSEMAAALLADASPNRALQQLARQLLPAIAADHAFARNSLSVGDLTTLLKLAKDPLLSADIPAFKPRAATSQAGLWEGATILHLQPPQAGLAAIHDVAALPDRRYLLALGDAGAAVVDAHGRVLQRYPAPAFGIVIADSGQVALAIAPRERVSTVHRLDLITHAVRDLGQIALQYAAPGYSGIGWSIVVDNRLLVVDTDKDLHSVLWHVGDLPGPVIAAGFFSDREVYLVRAREQLEDWTYSLPERRLKARDPLRVDPQMPVLAHRLGSVQQADVRTDPDGDICLHYQHTGNARHCRLHHRSDASGEPDGSSVMALELGFLVGLHWPHGSRYFLVRHHDGRIVASLDWPAGIAVQVREQPGHLLLHDAHGRLLDLQTDRSLAHAMSFLG</sequence>
<dbReference type="SUPFAM" id="SSF75011">
    <property type="entry name" value="3-carboxy-cis,cis-mucoante lactonizing enzyme"/>
    <property type="match status" value="1"/>
</dbReference>
<evidence type="ECO:0000313" key="3">
    <source>
        <dbReference type="EMBL" id="XBS37874.1"/>
    </source>
</evidence>
<protein>
    <submittedName>
        <fullName evidence="3">BpX6 domain-containing protein</fullName>
    </submittedName>
</protein>
<dbReference type="EMBL" id="CP144460">
    <property type="protein sequence ID" value="XBS37874.1"/>
    <property type="molecule type" value="Genomic_DNA"/>
</dbReference>
<evidence type="ECO:0000259" key="2">
    <source>
        <dbReference type="Pfam" id="PF19922"/>
    </source>
</evidence>
<dbReference type="AlphaFoldDB" id="A0AAU7P8H1"/>
<feature type="region of interest" description="Disordered" evidence="1">
    <location>
        <begin position="215"/>
        <end position="235"/>
    </location>
</feature>
<evidence type="ECO:0000256" key="1">
    <source>
        <dbReference type="SAM" id="MobiDB-lite"/>
    </source>
</evidence>
<feature type="domain" description="MoxR-vWA-beta-propeller ternary system" evidence="2">
    <location>
        <begin position="14"/>
        <end position="190"/>
    </location>
</feature>